<protein>
    <submittedName>
        <fullName evidence="2">Aminoacyl-tRNA deacylase</fullName>
    </submittedName>
</protein>
<comment type="caution">
    <text evidence="2">The sequence shown here is derived from an EMBL/GenBank/DDBJ whole genome shotgun (WGS) entry which is preliminary data.</text>
</comment>
<sequence length="157" mass="17140">MPLNRVRDFVKKFDPELEPIVFDQEMKTSMEAANVLGVEVGQIAKSILFQSGETFGLFVAAGDVRINTKTVKSLLGKNPRMTSPETVERITGFRVGAVCPFALAADIPIYIDPSLSRYDVVYTAAGIPESLLPITFEKLVQITNGTLIPATCEDTKS</sequence>
<dbReference type="CDD" id="cd04333">
    <property type="entry name" value="ProX_deacylase"/>
    <property type="match status" value="1"/>
</dbReference>
<dbReference type="OrthoDB" id="9798760at2"/>
<dbReference type="PANTHER" id="PTHR30411">
    <property type="entry name" value="CYTOPLASMIC PROTEIN"/>
    <property type="match status" value="1"/>
</dbReference>
<name>A0A292YMN2_9BACL</name>
<evidence type="ECO:0000259" key="1">
    <source>
        <dbReference type="Pfam" id="PF04073"/>
    </source>
</evidence>
<proteinExistence type="predicted"/>
<dbReference type="PANTHER" id="PTHR30411:SF1">
    <property type="entry name" value="CYTOPLASMIC PROTEIN"/>
    <property type="match status" value="1"/>
</dbReference>
<feature type="domain" description="YbaK/aminoacyl-tRNA synthetase-associated" evidence="1">
    <location>
        <begin position="25"/>
        <end position="140"/>
    </location>
</feature>
<dbReference type="GO" id="GO:0002161">
    <property type="term" value="F:aminoacyl-tRNA deacylase activity"/>
    <property type="evidence" value="ECO:0007669"/>
    <property type="project" value="InterPro"/>
</dbReference>
<dbReference type="RefSeq" id="WP_096181719.1">
    <property type="nucleotide sequence ID" value="NZ_BDUF01000044.1"/>
</dbReference>
<keyword evidence="3" id="KW-1185">Reference proteome</keyword>
<dbReference type="EMBL" id="BDUF01000044">
    <property type="protein sequence ID" value="GAX90013.1"/>
    <property type="molecule type" value="Genomic_DNA"/>
</dbReference>
<organism evidence="2 3">
    <name type="scientific">Effusibacillus lacus</name>
    <dbReference type="NCBI Taxonomy" id="1348429"/>
    <lineage>
        <taxon>Bacteria</taxon>
        <taxon>Bacillati</taxon>
        <taxon>Bacillota</taxon>
        <taxon>Bacilli</taxon>
        <taxon>Bacillales</taxon>
        <taxon>Alicyclobacillaceae</taxon>
        <taxon>Effusibacillus</taxon>
    </lineage>
</organism>
<dbReference type="AlphaFoldDB" id="A0A292YMN2"/>
<gene>
    <name evidence="2" type="ORF">EFBL_1639</name>
</gene>
<reference evidence="3" key="1">
    <citation type="submission" date="2017-07" db="EMBL/GenBank/DDBJ databases">
        <title>Draft genome sequence of Effusibacillus lacus strain skLN1.</title>
        <authorList>
            <person name="Watanabe M."/>
            <person name="Kojima H."/>
            <person name="Fukui M."/>
        </authorList>
    </citation>
    <scope>NUCLEOTIDE SEQUENCE [LARGE SCALE GENOMIC DNA]</scope>
    <source>
        <strain evidence="3">skLN1</strain>
    </source>
</reference>
<dbReference type="SUPFAM" id="SSF55826">
    <property type="entry name" value="YbaK/ProRS associated domain"/>
    <property type="match status" value="1"/>
</dbReference>
<dbReference type="InterPro" id="IPR036754">
    <property type="entry name" value="YbaK/aa-tRNA-synt-asso_dom_sf"/>
</dbReference>
<evidence type="ECO:0000313" key="3">
    <source>
        <dbReference type="Proteomes" id="UP000217785"/>
    </source>
</evidence>
<evidence type="ECO:0000313" key="2">
    <source>
        <dbReference type="EMBL" id="GAX90013.1"/>
    </source>
</evidence>
<dbReference type="Gene3D" id="3.90.960.10">
    <property type="entry name" value="YbaK/aminoacyl-tRNA synthetase-associated domain"/>
    <property type="match status" value="1"/>
</dbReference>
<accession>A0A292YMN2</accession>
<dbReference type="InterPro" id="IPR007214">
    <property type="entry name" value="YbaK/aa-tRNA-synth-assoc-dom"/>
</dbReference>
<dbReference type="Pfam" id="PF04073">
    <property type="entry name" value="tRNA_edit"/>
    <property type="match status" value="1"/>
</dbReference>
<dbReference type="Proteomes" id="UP000217785">
    <property type="component" value="Unassembled WGS sequence"/>
</dbReference>